<keyword evidence="4" id="KW-0572">Peptidoglycan-anchor</keyword>
<evidence type="ECO:0000256" key="2">
    <source>
        <dbReference type="ARBA" id="ARBA00022525"/>
    </source>
</evidence>
<feature type="compositionally biased region" description="Low complexity" evidence="5">
    <location>
        <begin position="221"/>
        <end position="231"/>
    </location>
</feature>
<gene>
    <name evidence="7" type="ORF">BJI45_04450</name>
</gene>
<name>A0AB36HZ75_LIMRT</name>
<evidence type="ECO:0000256" key="4">
    <source>
        <dbReference type="ARBA" id="ARBA00023088"/>
    </source>
</evidence>
<dbReference type="AlphaFoldDB" id="A0AB36HZ75"/>
<feature type="region of interest" description="Disordered" evidence="5">
    <location>
        <begin position="207"/>
        <end position="247"/>
    </location>
</feature>
<feature type="compositionally biased region" description="Low complexity" evidence="5">
    <location>
        <begin position="446"/>
        <end position="456"/>
    </location>
</feature>
<dbReference type="Pfam" id="PF00746">
    <property type="entry name" value="Gram_pos_anchor"/>
    <property type="match status" value="1"/>
</dbReference>
<reference evidence="7 8" key="1">
    <citation type="submission" date="2016-10" db="EMBL/GenBank/DDBJ databases">
        <title>Genome sequence of Lactobacillus reuteri 121, a source of glucan and fructan exopolysaccharides.</title>
        <authorList>
            <person name="Gangoiti J."/>
            <person name="Lammerts Van Bueren A."/>
            <person name="Dijkhuizen L."/>
        </authorList>
    </citation>
    <scope>NUCLEOTIDE SEQUENCE [LARGE SCALE GENOMIC DNA]</scope>
    <source>
        <strain evidence="7 8">121</strain>
    </source>
</reference>
<feature type="region of interest" description="Disordered" evidence="5">
    <location>
        <begin position="394"/>
        <end position="470"/>
    </location>
</feature>
<proteinExistence type="predicted"/>
<dbReference type="PROSITE" id="PS50847">
    <property type="entry name" value="GRAM_POS_ANCHORING"/>
    <property type="match status" value="1"/>
</dbReference>
<dbReference type="Gene3D" id="2.60.40.4300">
    <property type="match status" value="2"/>
</dbReference>
<feature type="region of interest" description="Disordered" evidence="5">
    <location>
        <begin position="77"/>
        <end position="97"/>
    </location>
</feature>
<evidence type="ECO:0000259" key="6">
    <source>
        <dbReference type="PROSITE" id="PS50847"/>
    </source>
</evidence>
<keyword evidence="2" id="KW-0964">Secreted</keyword>
<accession>A0AB36HZ75</accession>
<evidence type="ECO:0000256" key="5">
    <source>
        <dbReference type="SAM" id="MobiDB-lite"/>
    </source>
</evidence>
<evidence type="ECO:0000256" key="1">
    <source>
        <dbReference type="ARBA" id="ARBA00022512"/>
    </source>
</evidence>
<dbReference type="Proteomes" id="UP000184174">
    <property type="component" value="Unassembled WGS sequence"/>
</dbReference>
<keyword evidence="1" id="KW-0134">Cell wall</keyword>
<keyword evidence="3" id="KW-0732">Signal</keyword>
<sequence length="526" mass="54803">MIVHDVTDNVNLPQYGKSSGEQDVGTGFTYDKNTVIADLENKGYKVLNPDVVIPTTISKGAQNIVINVEHQLVPITPENPGTPGQPINPNDPDGPKWPDGTAKNDLEVTGTQTIHYEGAGDKTPADNTQHFTFTKSTTVDKVTGKIVSETGWNVASHTFGNVDTPVVAGYHADKAVAGGATITSDDLNKTIVVTYAPNGHVIPVGPDGTPIPGADQPQFPTNPDNPTGTTPSEVPVVPGYHPETGKPGDPVDPVPGQPGENVPVKYVPDTPTPETYTGSQTIKFVDGTTGKEIETPNVQTAPDLTGDHTFGKINTPVIKGYTTTQTTAGGAIVTKTDPNATITVTYTPNGHIIPVGPDGKPLPNVPQPQYPTNPNNPTEVTLNEPVPEIPGYTPNVSTVTPENPGKNTPVVYTPNEKPVGPTTPSENGTPSGNTGNPTTPQPKTPAKPITPTTTPAGNGNIPTNGQNTSLATSNVNNANATTPVAQKQAAQLPQTGNEQLKHEGILGLLALGVAGLLAFGKNRRKE</sequence>
<dbReference type="Pfam" id="PF17966">
    <property type="entry name" value="Muc_B2"/>
    <property type="match status" value="2"/>
</dbReference>
<dbReference type="EMBL" id="MKQH01000014">
    <property type="protein sequence ID" value="OJI09889.1"/>
    <property type="molecule type" value="Genomic_DNA"/>
</dbReference>
<dbReference type="InterPro" id="IPR041495">
    <property type="entry name" value="Mub_B2"/>
</dbReference>
<feature type="domain" description="Gram-positive cocci surface proteins LPxTG" evidence="6">
    <location>
        <begin position="492"/>
        <end position="526"/>
    </location>
</feature>
<dbReference type="InterPro" id="IPR019931">
    <property type="entry name" value="LPXTG_anchor"/>
</dbReference>
<evidence type="ECO:0000313" key="8">
    <source>
        <dbReference type="Proteomes" id="UP000184174"/>
    </source>
</evidence>
<comment type="caution">
    <text evidence="7">The sequence shown here is derived from an EMBL/GenBank/DDBJ whole genome shotgun (WGS) entry which is preliminary data.</text>
</comment>
<protein>
    <recommendedName>
        <fullName evidence="6">Gram-positive cocci surface proteins LPxTG domain-containing protein</fullName>
    </recommendedName>
</protein>
<dbReference type="NCBIfam" id="TIGR01167">
    <property type="entry name" value="LPXTG_anchor"/>
    <property type="match status" value="1"/>
</dbReference>
<evidence type="ECO:0000313" key="7">
    <source>
        <dbReference type="EMBL" id="OJI09889.1"/>
    </source>
</evidence>
<evidence type="ECO:0000256" key="3">
    <source>
        <dbReference type="ARBA" id="ARBA00022729"/>
    </source>
</evidence>
<organism evidence="7 8">
    <name type="scientific">Limosilactobacillus reuteri</name>
    <name type="common">Lactobacillus reuteri</name>
    <dbReference type="NCBI Taxonomy" id="1598"/>
    <lineage>
        <taxon>Bacteria</taxon>
        <taxon>Bacillati</taxon>
        <taxon>Bacillota</taxon>
        <taxon>Bacilli</taxon>
        <taxon>Lactobacillales</taxon>
        <taxon>Lactobacillaceae</taxon>
        <taxon>Limosilactobacillus</taxon>
    </lineage>
</organism>
<feature type="compositionally biased region" description="Low complexity" evidence="5">
    <location>
        <begin position="427"/>
        <end position="438"/>
    </location>
</feature>